<name>A0AAW1XE96_RUBAR</name>
<evidence type="ECO:0000256" key="1">
    <source>
        <dbReference type="SAM" id="MobiDB-lite"/>
    </source>
</evidence>
<protein>
    <submittedName>
        <fullName evidence="2">Uncharacterized protein</fullName>
    </submittedName>
</protein>
<organism evidence="2 3">
    <name type="scientific">Rubus argutus</name>
    <name type="common">Southern blackberry</name>
    <dbReference type="NCBI Taxonomy" id="59490"/>
    <lineage>
        <taxon>Eukaryota</taxon>
        <taxon>Viridiplantae</taxon>
        <taxon>Streptophyta</taxon>
        <taxon>Embryophyta</taxon>
        <taxon>Tracheophyta</taxon>
        <taxon>Spermatophyta</taxon>
        <taxon>Magnoliopsida</taxon>
        <taxon>eudicotyledons</taxon>
        <taxon>Gunneridae</taxon>
        <taxon>Pentapetalae</taxon>
        <taxon>rosids</taxon>
        <taxon>fabids</taxon>
        <taxon>Rosales</taxon>
        <taxon>Rosaceae</taxon>
        <taxon>Rosoideae</taxon>
        <taxon>Rosoideae incertae sedis</taxon>
        <taxon>Rubus</taxon>
    </lineage>
</organism>
<reference evidence="2 3" key="1">
    <citation type="journal article" date="2023" name="G3 (Bethesda)">
        <title>A chromosome-length genome assembly and annotation of blackberry (Rubus argutus, cv. 'Hillquist').</title>
        <authorList>
            <person name="Bruna T."/>
            <person name="Aryal R."/>
            <person name="Dudchenko O."/>
            <person name="Sargent D.J."/>
            <person name="Mead D."/>
            <person name="Buti M."/>
            <person name="Cavallini A."/>
            <person name="Hytonen T."/>
            <person name="Andres J."/>
            <person name="Pham M."/>
            <person name="Weisz D."/>
            <person name="Mascagni F."/>
            <person name="Usai G."/>
            <person name="Natali L."/>
            <person name="Bassil N."/>
            <person name="Fernandez G.E."/>
            <person name="Lomsadze A."/>
            <person name="Armour M."/>
            <person name="Olukolu B."/>
            <person name="Poorten T."/>
            <person name="Britton C."/>
            <person name="Davik J."/>
            <person name="Ashrafi H."/>
            <person name="Aiden E.L."/>
            <person name="Borodovsky M."/>
            <person name="Worthington M."/>
        </authorList>
    </citation>
    <scope>NUCLEOTIDE SEQUENCE [LARGE SCALE GENOMIC DNA]</scope>
    <source>
        <strain evidence="2">PI 553951</strain>
    </source>
</reference>
<evidence type="ECO:0000313" key="3">
    <source>
        <dbReference type="Proteomes" id="UP001457282"/>
    </source>
</evidence>
<dbReference type="AlphaFoldDB" id="A0AAW1XE96"/>
<sequence length="71" mass="7759">MAETGFGRFPGSLDPGAEEFRPRNPNQISLFSPPPPLPLPPSHHVYYPSYPPPINEVVVPFGQLPSPPGLR</sequence>
<dbReference type="EMBL" id="JBEDUW010000004">
    <property type="protein sequence ID" value="KAK9934521.1"/>
    <property type="molecule type" value="Genomic_DNA"/>
</dbReference>
<comment type="caution">
    <text evidence="2">The sequence shown here is derived from an EMBL/GenBank/DDBJ whole genome shotgun (WGS) entry which is preliminary data.</text>
</comment>
<evidence type="ECO:0000313" key="2">
    <source>
        <dbReference type="EMBL" id="KAK9934521.1"/>
    </source>
</evidence>
<proteinExistence type="predicted"/>
<dbReference type="Proteomes" id="UP001457282">
    <property type="component" value="Unassembled WGS sequence"/>
</dbReference>
<keyword evidence="3" id="KW-1185">Reference proteome</keyword>
<feature type="region of interest" description="Disordered" evidence="1">
    <location>
        <begin position="1"/>
        <end position="36"/>
    </location>
</feature>
<accession>A0AAW1XE96</accession>
<gene>
    <name evidence="2" type="ORF">M0R45_021661</name>
</gene>